<dbReference type="GO" id="GO:0008168">
    <property type="term" value="F:methyltransferase activity"/>
    <property type="evidence" value="ECO:0007669"/>
    <property type="project" value="InterPro"/>
</dbReference>
<dbReference type="InterPro" id="IPR029063">
    <property type="entry name" value="SAM-dependent_MTases_sf"/>
</dbReference>
<dbReference type="Pfam" id="PF01861">
    <property type="entry name" value="BpsA_C"/>
    <property type="match status" value="1"/>
</dbReference>
<dbReference type="Gene3D" id="3.40.50.150">
    <property type="entry name" value="Vaccinia Virus protein VP39"/>
    <property type="match status" value="1"/>
</dbReference>
<dbReference type="PROSITE" id="PS00092">
    <property type="entry name" value="N6_MTASE"/>
    <property type="match status" value="1"/>
</dbReference>
<dbReference type="GO" id="GO:0003676">
    <property type="term" value="F:nucleic acid binding"/>
    <property type="evidence" value="ECO:0007669"/>
    <property type="project" value="InterPro"/>
</dbReference>
<dbReference type="SUPFAM" id="SSF53335">
    <property type="entry name" value="S-adenosyl-L-methionine-dependent methyltransferases"/>
    <property type="match status" value="1"/>
</dbReference>
<dbReference type="GO" id="GO:0032259">
    <property type="term" value="P:methylation"/>
    <property type="evidence" value="ECO:0007669"/>
    <property type="project" value="InterPro"/>
</dbReference>
<dbReference type="EMBL" id="MHKB01000011">
    <property type="protein sequence ID" value="OGY78961.1"/>
    <property type="molecule type" value="Genomic_DNA"/>
</dbReference>
<dbReference type="Proteomes" id="UP000177165">
    <property type="component" value="Unassembled WGS sequence"/>
</dbReference>
<feature type="domain" description="N(4)-bis(aminopropyl)spermidine synthase C-terminal" evidence="1">
    <location>
        <begin position="23"/>
        <end position="213"/>
    </location>
</feature>
<accession>A0A1G2AQ00</accession>
<dbReference type="PANTHER" id="PTHR23290:SF0">
    <property type="entry name" value="RRNA N6-ADENOSINE-METHYLTRANSFERASE METTL5"/>
    <property type="match status" value="1"/>
</dbReference>
<dbReference type="InterPro" id="IPR051720">
    <property type="entry name" value="rRNA_MeTrfase/Polyamine_Synth"/>
</dbReference>
<evidence type="ECO:0000313" key="3">
    <source>
        <dbReference type="Proteomes" id="UP000177165"/>
    </source>
</evidence>
<reference evidence="2 3" key="1">
    <citation type="journal article" date="2016" name="Nat. Commun.">
        <title>Thousands of microbial genomes shed light on interconnected biogeochemical processes in an aquifer system.</title>
        <authorList>
            <person name="Anantharaman K."/>
            <person name="Brown C.T."/>
            <person name="Hug L.A."/>
            <person name="Sharon I."/>
            <person name="Castelle C.J."/>
            <person name="Probst A.J."/>
            <person name="Thomas B.C."/>
            <person name="Singh A."/>
            <person name="Wilkins M.J."/>
            <person name="Karaoz U."/>
            <person name="Brodie E.L."/>
            <person name="Williams K.H."/>
            <person name="Hubbard S.S."/>
            <person name="Banfield J.F."/>
        </authorList>
    </citation>
    <scope>NUCLEOTIDE SEQUENCE [LARGE SCALE GENOMIC DNA]</scope>
</reference>
<evidence type="ECO:0000313" key="2">
    <source>
        <dbReference type="EMBL" id="OGY78961.1"/>
    </source>
</evidence>
<name>A0A1G2AQ00_9BACT</name>
<dbReference type="PANTHER" id="PTHR23290">
    <property type="entry name" value="RRNA N6-ADENOSINE-METHYLTRANSFERASE METTL5"/>
    <property type="match status" value="1"/>
</dbReference>
<dbReference type="InterPro" id="IPR002723">
    <property type="entry name" value="BpsA_C"/>
</dbReference>
<protein>
    <recommendedName>
        <fullName evidence="1">N(4)-bis(aminopropyl)spermidine synthase C-terminal domain-containing protein</fullName>
    </recommendedName>
</protein>
<dbReference type="InterPro" id="IPR002052">
    <property type="entry name" value="DNA_methylase_N6_adenine_CS"/>
</dbReference>
<proteinExistence type="predicted"/>
<evidence type="ECO:0000259" key="1">
    <source>
        <dbReference type="Pfam" id="PF01861"/>
    </source>
</evidence>
<dbReference type="STRING" id="1798540.A3B74_03665"/>
<comment type="caution">
    <text evidence="2">The sequence shown here is derived from an EMBL/GenBank/DDBJ whole genome shotgun (WGS) entry which is preliminary data.</text>
</comment>
<gene>
    <name evidence="2" type="ORF">A3B74_03665</name>
</gene>
<dbReference type="AlphaFoldDB" id="A0A1G2AQ00"/>
<organism evidence="2 3">
    <name type="scientific">Candidatus Kerfeldbacteria bacterium RIFCSPHIGHO2_02_FULL_42_14</name>
    <dbReference type="NCBI Taxonomy" id="1798540"/>
    <lineage>
        <taxon>Bacteria</taxon>
        <taxon>Candidatus Kerfeldiibacteriota</taxon>
    </lineage>
</organism>
<sequence length="263" mass="30483">MAHQPLSQFACTEFTILLNRYKCERPKPQRELDQFFAKEHTVLKRVQRIAELTHFAKKRILFLGDDDVTSIALALLYKTQTITVIDIDKKLLGYIQHIATNEKLDIQCIEHDLRNPLQRSQLCGYDIIFFDPPYTPQAVHTWLLRALEASIGKGTNKARKNPKLLAQKYYLLCYGYTDQSTERGLKIQKIITDLGLIIQEKIRGFNAYYEAKSIGSKSDLYILQPTSRINIRQLDQHRTAFYTQGLSPNTLSSVKNENFERKN</sequence>
<dbReference type="GO" id="GO:0006596">
    <property type="term" value="P:polyamine biosynthetic process"/>
    <property type="evidence" value="ECO:0007669"/>
    <property type="project" value="TreeGrafter"/>
</dbReference>